<gene>
    <name evidence="1" type="ORF">TNCT_187941</name>
</gene>
<dbReference type="AlphaFoldDB" id="A0A8X6L405"/>
<evidence type="ECO:0000313" key="1">
    <source>
        <dbReference type="EMBL" id="GFQ94671.1"/>
    </source>
</evidence>
<name>A0A8X6L405_TRICU</name>
<reference evidence="1" key="1">
    <citation type="submission" date="2020-07" db="EMBL/GenBank/DDBJ databases">
        <title>Multicomponent nature underlies the extraordinary mechanical properties of spider dragline silk.</title>
        <authorList>
            <person name="Kono N."/>
            <person name="Nakamura H."/>
            <person name="Mori M."/>
            <person name="Yoshida Y."/>
            <person name="Ohtoshi R."/>
            <person name="Malay A.D."/>
            <person name="Moran D.A.P."/>
            <person name="Tomita M."/>
            <person name="Numata K."/>
            <person name="Arakawa K."/>
        </authorList>
    </citation>
    <scope>NUCLEOTIDE SEQUENCE</scope>
</reference>
<dbReference type="Proteomes" id="UP000887116">
    <property type="component" value="Unassembled WGS sequence"/>
</dbReference>
<accession>A0A8X6L405</accession>
<comment type="caution">
    <text evidence="1">The sequence shown here is derived from an EMBL/GenBank/DDBJ whole genome shotgun (WGS) entry which is preliminary data.</text>
</comment>
<proteinExistence type="predicted"/>
<dbReference type="EMBL" id="BMAO01004449">
    <property type="protein sequence ID" value="GFQ94671.1"/>
    <property type="molecule type" value="Genomic_DNA"/>
</dbReference>
<sequence>MPLYNHPDTGNAIQSFVFVGSPYDGTRSVQQFELRKTESAPWRQLRDMGSCIVLIGKWKMGLVKDRPQDAIHMTINVTRGDRILHTAKLAPIKRNARFDES</sequence>
<protein>
    <submittedName>
        <fullName evidence="1">Uncharacterized protein</fullName>
    </submittedName>
</protein>
<organism evidence="1 2">
    <name type="scientific">Trichonephila clavata</name>
    <name type="common">Joro spider</name>
    <name type="synonym">Nephila clavata</name>
    <dbReference type="NCBI Taxonomy" id="2740835"/>
    <lineage>
        <taxon>Eukaryota</taxon>
        <taxon>Metazoa</taxon>
        <taxon>Ecdysozoa</taxon>
        <taxon>Arthropoda</taxon>
        <taxon>Chelicerata</taxon>
        <taxon>Arachnida</taxon>
        <taxon>Araneae</taxon>
        <taxon>Araneomorphae</taxon>
        <taxon>Entelegynae</taxon>
        <taxon>Araneoidea</taxon>
        <taxon>Nephilidae</taxon>
        <taxon>Trichonephila</taxon>
    </lineage>
</organism>
<evidence type="ECO:0000313" key="2">
    <source>
        <dbReference type="Proteomes" id="UP000887116"/>
    </source>
</evidence>
<keyword evidence="2" id="KW-1185">Reference proteome</keyword>